<accession>A0A854Q681</accession>
<evidence type="ECO:0008006" key="5">
    <source>
        <dbReference type="Google" id="ProtNLM"/>
    </source>
</evidence>
<dbReference type="AlphaFoldDB" id="A0A854Q681"/>
<dbReference type="Proteomes" id="UP000199727">
    <property type="component" value="Unassembled WGS sequence"/>
</dbReference>
<evidence type="ECO:0000256" key="1">
    <source>
        <dbReference type="SAM" id="Coils"/>
    </source>
</evidence>
<proteinExistence type="predicted"/>
<evidence type="ECO:0000313" key="4">
    <source>
        <dbReference type="Proteomes" id="UP000199727"/>
    </source>
</evidence>
<organism evidence="3 4">
    <name type="scientific">Cryptococcus neoformans Tu259-1</name>
    <dbReference type="NCBI Taxonomy" id="1230072"/>
    <lineage>
        <taxon>Eukaryota</taxon>
        <taxon>Fungi</taxon>
        <taxon>Dikarya</taxon>
        <taxon>Basidiomycota</taxon>
        <taxon>Agaricomycotina</taxon>
        <taxon>Tremellomycetes</taxon>
        <taxon>Tremellales</taxon>
        <taxon>Cryptococcaceae</taxon>
        <taxon>Cryptococcus</taxon>
        <taxon>Cryptococcus neoformans species complex</taxon>
    </lineage>
</organism>
<reference evidence="3 4" key="1">
    <citation type="submission" date="2017-06" db="EMBL/GenBank/DDBJ databases">
        <title>Global population genomics of the pathogenic fungus Cryptococcus neoformans var. grubii.</title>
        <authorList>
            <person name="Cuomo C."/>
            <person name="Litvintseva A."/>
            <person name="Chen Y."/>
            <person name="Young S."/>
            <person name="Zeng Q."/>
            <person name="Chapman S."/>
            <person name="Gujja S."/>
            <person name="Saif S."/>
            <person name="Birren B."/>
        </authorList>
    </citation>
    <scope>NUCLEOTIDE SEQUENCE [LARGE SCALE GENOMIC DNA]</scope>
    <source>
        <strain evidence="3 4">Tu259-1</strain>
    </source>
</reference>
<sequence length="403" mass="45089">MAFATSCPTAESDFSQCFDSHILQQKSPDPEQTHVVAPGATIYDDVTRLPIYDGEPWREAFNATMTTHKDGTNPTVSQLVGVDASLLPSSPNSNASSPINMFLPEPFDVHTALDMELLNRNQFRQLDNITEQYIIPESLDFTSPAIKLEFDSQARQQYEANSQFDLASLFGKLGKPLSTPQIQFNEFSQFVMSPADNASFLPVDPEDLTLKRKVFESGVTNGREIKRRDITSSSSGDFTRSVQPSLLSKQLVSPVTDRGNVAFNSQSHPKEDYDAMHNGKVSTTRPKSVVPEKFLNDGSAELALGMSVTKIQSFPTFEELLKHVQPCQYSRAKSFGEKIAKNRIKAKNAAKRSRDQRRAKIERVEDLEKRIEELKMQVEQMKLLLGRLMDSGAINEDVVQAYL</sequence>
<dbReference type="EMBL" id="AMKT01000083">
    <property type="protein sequence ID" value="OXG13065.1"/>
    <property type="molecule type" value="Genomic_DNA"/>
</dbReference>
<gene>
    <name evidence="3" type="ORF">C361_06256</name>
</gene>
<keyword evidence="1" id="KW-0175">Coiled coil</keyword>
<protein>
    <recommendedName>
        <fullName evidence="5">BZIP domain-containing protein</fullName>
    </recommendedName>
</protein>
<comment type="caution">
    <text evidence="3">The sequence shown here is derived from an EMBL/GenBank/DDBJ whole genome shotgun (WGS) entry which is preliminary data.</text>
</comment>
<feature type="coiled-coil region" evidence="1">
    <location>
        <begin position="350"/>
        <end position="391"/>
    </location>
</feature>
<evidence type="ECO:0000313" key="3">
    <source>
        <dbReference type="EMBL" id="OXG13065.1"/>
    </source>
</evidence>
<evidence type="ECO:0000256" key="2">
    <source>
        <dbReference type="SAM" id="MobiDB-lite"/>
    </source>
</evidence>
<feature type="region of interest" description="Disordered" evidence="2">
    <location>
        <begin position="264"/>
        <end position="285"/>
    </location>
</feature>
<name>A0A854Q681_CRYNE</name>
<dbReference type="CDD" id="cd14686">
    <property type="entry name" value="bZIP"/>
    <property type="match status" value="1"/>
</dbReference>
<feature type="compositionally biased region" description="Basic and acidic residues" evidence="2">
    <location>
        <begin position="268"/>
        <end position="277"/>
    </location>
</feature>